<dbReference type="Pfam" id="PF02311">
    <property type="entry name" value="AraC_binding"/>
    <property type="match status" value="1"/>
</dbReference>
<dbReference type="PATRIC" id="fig|1457173.3.peg.971"/>
<dbReference type="CDD" id="cd06124">
    <property type="entry name" value="cupin_NimR-like_N"/>
    <property type="match status" value="1"/>
</dbReference>
<dbReference type="PRINTS" id="PR00032">
    <property type="entry name" value="HTHARAC"/>
</dbReference>
<dbReference type="PANTHER" id="PTHR11019">
    <property type="entry name" value="HTH-TYPE TRANSCRIPTIONAL REGULATOR NIMR"/>
    <property type="match status" value="1"/>
</dbReference>
<dbReference type="InterPro" id="IPR009057">
    <property type="entry name" value="Homeodomain-like_sf"/>
</dbReference>
<dbReference type="PROSITE" id="PS01124">
    <property type="entry name" value="HTH_ARAC_FAMILY_2"/>
    <property type="match status" value="1"/>
</dbReference>
<evidence type="ECO:0000256" key="1">
    <source>
        <dbReference type="ARBA" id="ARBA00022491"/>
    </source>
</evidence>
<comment type="caution">
    <text evidence="7">The sequence shown here is derived from an EMBL/GenBank/DDBJ whole genome shotgun (WGS) entry which is preliminary data.</text>
</comment>
<dbReference type="EMBL" id="JBOK01000004">
    <property type="protein sequence ID" value="EXU81079.1"/>
    <property type="molecule type" value="Genomic_DNA"/>
</dbReference>
<gene>
    <name evidence="7" type="ORF">AX13_13220</name>
</gene>
<keyword evidence="1" id="KW-0678">Repressor</keyword>
<dbReference type="Pfam" id="PF12833">
    <property type="entry name" value="HTH_18"/>
    <property type="match status" value="1"/>
</dbReference>
<dbReference type="PANTHER" id="PTHR11019:SF159">
    <property type="entry name" value="TRANSCRIPTIONAL REGULATOR-RELATED"/>
    <property type="match status" value="1"/>
</dbReference>
<evidence type="ECO:0000256" key="4">
    <source>
        <dbReference type="ARBA" id="ARBA00023159"/>
    </source>
</evidence>
<sequence>MDIAETTKRRDLASRPVPVLARLPRPVYARAEQMQRKAATVAHAHDWVQFSYASRGVLQVQTHQGLFIAPPQWAILIPPHCVHSVVNAPHTEIRSLYIETGAMPALGTDCVVLEVSDLLREMIRHFATLPVEYAQEGAEGRFVQALLDQIHAAPPAALRLPWPEDERLRAWCRHLLDVPEAPLQLGAWSQALGVSERTLGRLFQKQTQMSFRQWRQRARLLAALPQLQDQQSVTEVALACGYDSTSAFIAAFRQLFGRTPGQFLRTRAAATSLS</sequence>
<dbReference type="InterPro" id="IPR014710">
    <property type="entry name" value="RmlC-like_jellyroll"/>
</dbReference>
<evidence type="ECO:0000256" key="2">
    <source>
        <dbReference type="ARBA" id="ARBA00023015"/>
    </source>
</evidence>
<evidence type="ECO:0000256" key="3">
    <source>
        <dbReference type="ARBA" id="ARBA00023125"/>
    </source>
</evidence>
<dbReference type="InterPro" id="IPR020449">
    <property type="entry name" value="Tscrpt_reg_AraC-type_HTH"/>
</dbReference>
<proteinExistence type="predicted"/>
<dbReference type="AlphaFoldDB" id="A0A014MSL0"/>
<dbReference type="InterPro" id="IPR018062">
    <property type="entry name" value="HTH_AraC-typ_CS"/>
</dbReference>
<dbReference type="SUPFAM" id="SSF51182">
    <property type="entry name" value="RmlC-like cupins"/>
    <property type="match status" value="1"/>
</dbReference>
<name>A0A014MSL0_9BURK</name>
<dbReference type="InterPro" id="IPR011051">
    <property type="entry name" value="RmlC_Cupin_sf"/>
</dbReference>
<dbReference type="GO" id="GO:0043565">
    <property type="term" value="F:sequence-specific DNA binding"/>
    <property type="evidence" value="ECO:0007669"/>
    <property type="project" value="InterPro"/>
</dbReference>
<evidence type="ECO:0000259" key="6">
    <source>
        <dbReference type="PROSITE" id="PS01124"/>
    </source>
</evidence>
<organism evidence="7 8">
    <name type="scientific">Comamonas aquatica DA1877</name>
    <dbReference type="NCBI Taxonomy" id="1457173"/>
    <lineage>
        <taxon>Bacteria</taxon>
        <taxon>Pseudomonadati</taxon>
        <taxon>Pseudomonadota</taxon>
        <taxon>Betaproteobacteria</taxon>
        <taxon>Burkholderiales</taxon>
        <taxon>Comamonadaceae</taxon>
        <taxon>Comamonas</taxon>
    </lineage>
</organism>
<keyword evidence="5" id="KW-0804">Transcription</keyword>
<dbReference type="Proteomes" id="UP000020766">
    <property type="component" value="Unassembled WGS sequence"/>
</dbReference>
<dbReference type="Gene3D" id="2.60.120.10">
    <property type="entry name" value="Jelly Rolls"/>
    <property type="match status" value="1"/>
</dbReference>
<dbReference type="Gene3D" id="1.10.10.60">
    <property type="entry name" value="Homeodomain-like"/>
    <property type="match status" value="1"/>
</dbReference>
<dbReference type="GO" id="GO:0003700">
    <property type="term" value="F:DNA-binding transcription factor activity"/>
    <property type="evidence" value="ECO:0007669"/>
    <property type="project" value="InterPro"/>
</dbReference>
<dbReference type="InterPro" id="IPR003313">
    <property type="entry name" value="AraC-bd"/>
</dbReference>
<keyword evidence="8" id="KW-1185">Reference proteome</keyword>
<evidence type="ECO:0000256" key="5">
    <source>
        <dbReference type="ARBA" id="ARBA00023163"/>
    </source>
</evidence>
<dbReference type="SMART" id="SM00342">
    <property type="entry name" value="HTH_ARAC"/>
    <property type="match status" value="1"/>
</dbReference>
<dbReference type="InterPro" id="IPR018060">
    <property type="entry name" value="HTH_AraC"/>
</dbReference>
<keyword evidence="2" id="KW-0805">Transcription regulation</keyword>
<dbReference type="PROSITE" id="PS00041">
    <property type="entry name" value="HTH_ARAC_FAMILY_1"/>
    <property type="match status" value="1"/>
</dbReference>
<feature type="domain" description="HTH araC/xylS-type" evidence="6">
    <location>
        <begin position="166"/>
        <end position="266"/>
    </location>
</feature>
<dbReference type="FunFam" id="1.10.10.60:FF:000132">
    <property type="entry name" value="AraC family transcriptional regulator"/>
    <property type="match status" value="1"/>
</dbReference>
<keyword evidence="4" id="KW-0010">Activator</keyword>
<evidence type="ECO:0000313" key="7">
    <source>
        <dbReference type="EMBL" id="EXU81079.1"/>
    </source>
</evidence>
<accession>A0A014MSL0</accession>
<protein>
    <submittedName>
        <fullName evidence="7">AraC family transcriptional regulator</fullName>
    </submittedName>
</protein>
<evidence type="ECO:0000313" key="8">
    <source>
        <dbReference type="Proteomes" id="UP000020766"/>
    </source>
</evidence>
<keyword evidence="3" id="KW-0238">DNA-binding</keyword>
<dbReference type="SUPFAM" id="SSF46689">
    <property type="entry name" value="Homeodomain-like"/>
    <property type="match status" value="1"/>
</dbReference>
<reference evidence="7 8" key="1">
    <citation type="submission" date="2014-01" db="EMBL/GenBank/DDBJ databases">
        <title>Interspecies Systems Biology Uncovers Metabolites Affecting C. elegans Gene Expression and Life History Traits.</title>
        <authorList>
            <person name="Watson E."/>
            <person name="Macneil L.T."/>
            <person name="Ritter A.D."/>
            <person name="Yilmaz L.S."/>
            <person name="Rosebrock A.P."/>
            <person name="Caudy A.A."/>
            <person name="Walhout A.J."/>
        </authorList>
    </citation>
    <scope>NUCLEOTIDE SEQUENCE [LARGE SCALE GENOMIC DNA]</scope>
    <source>
        <strain evidence="7 8">DA1877</strain>
    </source>
</reference>
<dbReference type="RefSeq" id="WP_051519364.1">
    <property type="nucleotide sequence ID" value="NZ_JBOK01000004.1"/>
</dbReference>